<dbReference type="FunFam" id="1.10.10.10:FF:000001">
    <property type="entry name" value="LysR family transcriptional regulator"/>
    <property type="match status" value="1"/>
</dbReference>
<keyword evidence="4" id="KW-0804">Transcription</keyword>
<evidence type="ECO:0000313" key="6">
    <source>
        <dbReference type="EMBL" id="AVX02719.1"/>
    </source>
</evidence>
<comment type="similarity">
    <text evidence="1">Belongs to the LysR transcriptional regulatory family.</text>
</comment>
<evidence type="ECO:0000256" key="3">
    <source>
        <dbReference type="ARBA" id="ARBA00023125"/>
    </source>
</evidence>
<dbReference type="GO" id="GO:0006351">
    <property type="term" value="P:DNA-templated transcription"/>
    <property type="evidence" value="ECO:0007669"/>
    <property type="project" value="TreeGrafter"/>
</dbReference>
<dbReference type="PANTHER" id="PTHR30537:SF5">
    <property type="entry name" value="HTH-TYPE TRANSCRIPTIONAL ACTIVATOR TTDR-RELATED"/>
    <property type="match status" value="1"/>
</dbReference>
<dbReference type="PANTHER" id="PTHR30537">
    <property type="entry name" value="HTH-TYPE TRANSCRIPTIONAL REGULATOR"/>
    <property type="match status" value="1"/>
</dbReference>
<keyword evidence="2" id="KW-0805">Transcription regulation</keyword>
<organism evidence="6 7">
    <name type="scientific">Maritalea myrionectae</name>
    <dbReference type="NCBI Taxonomy" id="454601"/>
    <lineage>
        <taxon>Bacteria</taxon>
        <taxon>Pseudomonadati</taxon>
        <taxon>Pseudomonadota</taxon>
        <taxon>Alphaproteobacteria</taxon>
        <taxon>Hyphomicrobiales</taxon>
        <taxon>Devosiaceae</taxon>
        <taxon>Maritalea</taxon>
    </lineage>
</organism>
<proteinExistence type="inferred from homology"/>
<evidence type="ECO:0000313" key="7">
    <source>
        <dbReference type="Proteomes" id="UP000258927"/>
    </source>
</evidence>
<gene>
    <name evidence="6" type="ORF">MXMO3_00171</name>
</gene>
<dbReference type="STRING" id="1122213.GCA_000423365_02885"/>
<evidence type="ECO:0000259" key="5">
    <source>
        <dbReference type="PROSITE" id="PS50931"/>
    </source>
</evidence>
<keyword evidence="7" id="KW-1185">Reference proteome</keyword>
<dbReference type="Pfam" id="PF00126">
    <property type="entry name" value="HTH_1"/>
    <property type="match status" value="1"/>
</dbReference>
<evidence type="ECO:0000256" key="1">
    <source>
        <dbReference type="ARBA" id="ARBA00009437"/>
    </source>
</evidence>
<dbReference type="Gene3D" id="3.40.190.290">
    <property type="match status" value="1"/>
</dbReference>
<dbReference type="KEGG" id="mmyr:MXMO3_00171"/>
<dbReference type="GO" id="GO:0043565">
    <property type="term" value="F:sequence-specific DNA binding"/>
    <property type="evidence" value="ECO:0007669"/>
    <property type="project" value="TreeGrafter"/>
</dbReference>
<protein>
    <submittedName>
        <fullName evidence="6">HTH-type transcriptional regulator DmlR</fullName>
    </submittedName>
</protein>
<accession>A0A2R4MA27</accession>
<dbReference type="Proteomes" id="UP000258927">
    <property type="component" value="Chromosome"/>
</dbReference>
<name>A0A2R4MA27_9HYPH</name>
<dbReference type="Pfam" id="PF03466">
    <property type="entry name" value="LysR_substrate"/>
    <property type="match status" value="1"/>
</dbReference>
<reference evidence="6 7" key="1">
    <citation type="submission" date="2017-05" db="EMBL/GenBank/DDBJ databases">
        <title>Genome Analysis of Maritalea myrionectae HL2708#5.</title>
        <authorList>
            <consortium name="Cotde Inc.-PKNU"/>
            <person name="Jang D."/>
            <person name="Oh H.-M."/>
        </authorList>
    </citation>
    <scope>NUCLEOTIDE SEQUENCE [LARGE SCALE GENOMIC DNA]</scope>
    <source>
        <strain evidence="6 7">HL2708#5</strain>
    </source>
</reference>
<keyword evidence="3" id="KW-0238">DNA-binding</keyword>
<feature type="domain" description="HTH lysR-type" evidence="5">
    <location>
        <begin position="1"/>
        <end position="59"/>
    </location>
</feature>
<dbReference type="InterPro" id="IPR000847">
    <property type="entry name" value="LysR_HTH_N"/>
</dbReference>
<dbReference type="InterPro" id="IPR005119">
    <property type="entry name" value="LysR_subst-bd"/>
</dbReference>
<dbReference type="FunFam" id="3.40.190.290:FF:000001">
    <property type="entry name" value="Transcriptional regulator, LysR family"/>
    <property type="match status" value="1"/>
</dbReference>
<dbReference type="EMBL" id="CP021330">
    <property type="protein sequence ID" value="AVX02719.1"/>
    <property type="molecule type" value="Genomic_DNA"/>
</dbReference>
<dbReference type="InterPro" id="IPR036388">
    <property type="entry name" value="WH-like_DNA-bd_sf"/>
</dbReference>
<dbReference type="CDD" id="cd08422">
    <property type="entry name" value="PBP2_CrgA_like"/>
    <property type="match status" value="1"/>
</dbReference>
<dbReference type="SUPFAM" id="SSF46785">
    <property type="entry name" value="Winged helix' DNA-binding domain"/>
    <property type="match status" value="1"/>
</dbReference>
<dbReference type="Gene3D" id="1.10.10.10">
    <property type="entry name" value="Winged helix-like DNA-binding domain superfamily/Winged helix DNA-binding domain"/>
    <property type="match status" value="1"/>
</dbReference>
<dbReference type="AlphaFoldDB" id="A0A2R4MA27"/>
<evidence type="ECO:0000256" key="4">
    <source>
        <dbReference type="ARBA" id="ARBA00023163"/>
    </source>
</evidence>
<dbReference type="GO" id="GO:0003700">
    <property type="term" value="F:DNA-binding transcription factor activity"/>
    <property type="evidence" value="ECO:0007669"/>
    <property type="project" value="InterPro"/>
</dbReference>
<dbReference type="SUPFAM" id="SSF53850">
    <property type="entry name" value="Periplasmic binding protein-like II"/>
    <property type="match status" value="1"/>
</dbReference>
<dbReference type="PROSITE" id="PS50931">
    <property type="entry name" value="HTH_LYSR"/>
    <property type="match status" value="1"/>
</dbReference>
<evidence type="ECO:0000256" key="2">
    <source>
        <dbReference type="ARBA" id="ARBA00023015"/>
    </source>
</evidence>
<sequence>MDMIDGMRTFVAVVEAGTITAAADRLNISKKLASKYLAALETQVGVKLLNRTTRSQSLTLAGQQYYLDCQDIIARIDESHSALKQAEGELIGHLRISAPVSFGEVVLLPLLAKLKREHPDLSFDVRLSDSYVDLIEGGFDFALRIGALSDSNLVARKLTESHLWLVASPAYLDQYGTPKSPDDLSDHICLRDANYRGGARWPFQIDGITRNIAIQPQFVTNSATAMRNLALMGEGIALVPDFVVQSDLAAEKLVRLLPDYPSLTLPIQAVLPLNRNRPARVRAAIDFLARALSRSQ</sequence>
<dbReference type="InterPro" id="IPR058163">
    <property type="entry name" value="LysR-type_TF_proteobact-type"/>
</dbReference>
<dbReference type="InterPro" id="IPR036390">
    <property type="entry name" value="WH_DNA-bd_sf"/>
</dbReference>